<organism evidence="2 3">
    <name type="scientific">Panicum virgatum</name>
    <name type="common">Blackwell switchgrass</name>
    <dbReference type="NCBI Taxonomy" id="38727"/>
    <lineage>
        <taxon>Eukaryota</taxon>
        <taxon>Viridiplantae</taxon>
        <taxon>Streptophyta</taxon>
        <taxon>Embryophyta</taxon>
        <taxon>Tracheophyta</taxon>
        <taxon>Spermatophyta</taxon>
        <taxon>Magnoliopsida</taxon>
        <taxon>Liliopsida</taxon>
        <taxon>Poales</taxon>
        <taxon>Poaceae</taxon>
        <taxon>PACMAD clade</taxon>
        <taxon>Panicoideae</taxon>
        <taxon>Panicodae</taxon>
        <taxon>Paniceae</taxon>
        <taxon>Panicinae</taxon>
        <taxon>Panicum</taxon>
        <taxon>Panicum sect. Hiantes</taxon>
    </lineage>
</organism>
<evidence type="ECO:0000313" key="2">
    <source>
        <dbReference type="EMBL" id="KAG2642523.1"/>
    </source>
</evidence>
<evidence type="ECO:0000313" key="3">
    <source>
        <dbReference type="Proteomes" id="UP000823388"/>
    </source>
</evidence>
<evidence type="ECO:0000256" key="1">
    <source>
        <dbReference type="SAM" id="MobiDB-lite"/>
    </source>
</evidence>
<accession>A0A8T0WCX0</accession>
<dbReference type="Proteomes" id="UP000823388">
    <property type="component" value="Chromosome 2K"/>
</dbReference>
<dbReference type="EMBL" id="CM029039">
    <property type="protein sequence ID" value="KAG2642523.1"/>
    <property type="molecule type" value="Genomic_DNA"/>
</dbReference>
<name>A0A8T0WCX0_PANVG</name>
<comment type="caution">
    <text evidence="2">The sequence shown here is derived from an EMBL/GenBank/DDBJ whole genome shotgun (WGS) entry which is preliminary data.</text>
</comment>
<proteinExistence type="predicted"/>
<keyword evidence="3" id="KW-1185">Reference proteome</keyword>
<feature type="region of interest" description="Disordered" evidence="1">
    <location>
        <begin position="28"/>
        <end position="106"/>
    </location>
</feature>
<dbReference type="AlphaFoldDB" id="A0A8T0WCX0"/>
<protein>
    <submittedName>
        <fullName evidence="2">Uncharacterized protein</fullName>
    </submittedName>
</protein>
<sequence length="106" mass="11169">MDPQEDDLPFSIDLVSFIGVRAPFLLPAPADPRAVEGTQVAGRSRGHQVGRSSGPSAGRGRGAPLPPGTGRWVPGMAGHGLGPGGHRNCPKHPGCTRRWPWSGLYR</sequence>
<gene>
    <name evidence="2" type="ORF">PVAP13_2KG137301</name>
</gene>
<reference evidence="2" key="1">
    <citation type="submission" date="2020-05" db="EMBL/GenBank/DDBJ databases">
        <title>WGS assembly of Panicum virgatum.</title>
        <authorList>
            <person name="Lovell J.T."/>
            <person name="Jenkins J."/>
            <person name="Shu S."/>
            <person name="Juenger T.E."/>
            <person name="Schmutz J."/>
        </authorList>
    </citation>
    <scope>NUCLEOTIDE SEQUENCE</scope>
    <source>
        <strain evidence="2">AP13</strain>
    </source>
</reference>